<dbReference type="RefSeq" id="WP_025007867.1">
    <property type="nucleotide sequence ID" value="NZ_BMPK01000004.1"/>
</dbReference>
<reference evidence="1 2" key="1">
    <citation type="submission" date="2021-08" db="EMBL/GenBank/DDBJ databases">
        <title>Shewanella putrefaciens YZ-J, complete genome.</title>
        <authorList>
            <person name="Yi Z."/>
        </authorList>
    </citation>
    <scope>NUCLEOTIDE SEQUENCE [LARGE SCALE GENOMIC DNA]</scope>
    <source>
        <strain evidence="1 2">YZ-J</strain>
    </source>
</reference>
<sequence>MNKLSKSIESVLFDKLVIVCHCLDLDHRETIVLNLFSIIEAIVGHEGLAQPQVMKSLGGYRYSVKLPLLEPIDWVRPVNGEPHLFIQVGPYAQNRPFIRFEFKGFPLNREHYYLARLWLEKIIPASAHFLLSSENMKVTTLDIALDLMVDINNICVNFASSQTSGVFFAKDGGIGTIILGNKKSGCRITAYDRTANCRAKNLPTNDEPETRIESQFKPNCKLLQLDKFINHHSYLKRIQVYDFLKLKKSPTLHPHTLMAITAYGLKSALQRLPKEERRKMQSQLKDCVLLSLDDKAVKDVVTKELKKLRGLMSEYSRSKSVKAQKIRKMFMEQYGSMTSKCE</sequence>
<proteinExistence type="predicted"/>
<evidence type="ECO:0000313" key="2">
    <source>
        <dbReference type="Proteomes" id="UP000827084"/>
    </source>
</evidence>
<name>A0ABX8XE20_SHEPU</name>
<evidence type="ECO:0000313" key="1">
    <source>
        <dbReference type="EMBL" id="QYX73484.1"/>
    </source>
</evidence>
<dbReference type="GeneID" id="67442276"/>
<dbReference type="EMBL" id="CP080635">
    <property type="protein sequence ID" value="QYX73484.1"/>
    <property type="molecule type" value="Genomic_DNA"/>
</dbReference>
<gene>
    <name evidence="1" type="ORF">K3G22_03415</name>
</gene>
<organism evidence="1 2">
    <name type="scientific">Shewanella putrefaciens</name>
    <name type="common">Pseudomonas putrefaciens</name>
    <dbReference type="NCBI Taxonomy" id="24"/>
    <lineage>
        <taxon>Bacteria</taxon>
        <taxon>Pseudomonadati</taxon>
        <taxon>Pseudomonadota</taxon>
        <taxon>Gammaproteobacteria</taxon>
        <taxon>Alteromonadales</taxon>
        <taxon>Shewanellaceae</taxon>
        <taxon>Shewanella</taxon>
    </lineage>
</organism>
<protein>
    <submittedName>
        <fullName evidence="1">Uncharacterized protein</fullName>
    </submittedName>
</protein>
<keyword evidence="2" id="KW-1185">Reference proteome</keyword>
<accession>A0ABX8XE20</accession>
<dbReference type="Proteomes" id="UP000827084">
    <property type="component" value="Chromosome"/>
</dbReference>